<comment type="caution">
    <text evidence="7">The sequence shown here is derived from an EMBL/GenBank/DDBJ whole genome shotgun (WGS) entry which is preliminary data.</text>
</comment>
<dbReference type="InterPro" id="IPR001965">
    <property type="entry name" value="Znf_PHD"/>
</dbReference>
<evidence type="ECO:0000256" key="5">
    <source>
        <dbReference type="SAM" id="Coils"/>
    </source>
</evidence>
<protein>
    <submittedName>
        <fullName evidence="7">E3 ubiquitin-protein ligase TRAIP-like</fullName>
    </submittedName>
</protein>
<keyword evidence="5" id="KW-0175">Coiled coil</keyword>
<dbReference type="GO" id="GO:0008270">
    <property type="term" value="F:zinc ion binding"/>
    <property type="evidence" value="ECO:0007669"/>
    <property type="project" value="UniProtKB-KW"/>
</dbReference>
<sequence>MLCVVCNNSIHQGDEIQCFICKEFTHFICAGLREGKFRKLNKQAKDNWSCNTCKFSKEQDKNNLLSNTNKLLTSKGNEITDETLNGVIDSVQFMSTQFDHFGQQLKSLVSTINELKDENKQINEENIFLRKELLNLSQRVNIIEQKSLECHAELIGVPEIQNEICTDTIDKITSTLGLEIKVKNAFRIPSKSTDKPRKISVCFMSVEEKHKVMDLMKKKKMVAKHIDGKWNNTAIYVNEQMTSTFRNLFFKTRNIAKEVGYKFIWFKNNKIFVKKNEGSMTIYIVDEASISKIK</sequence>
<accession>A0A6G0VYQ8</accession>
<evidence type="ECO:0000256" key="1">
    <source>
        <dbReference type="ARBA" id="ARBA00022723"/>
    </source>
</evidence>
<name>A0A6G0VYQ8_APHCR</name>
<dbReference type="SMART" id="SM00249">
    <property type="entry name" value="PHD"/>
    <property type="match status" value="1"/>
</dbReference>
<evidence type="ECO:0000256" key="3">
    <source>
        <dbReference type="ARBA" id="ARBA00022833"/>
    </source>
</evidence>
<evidence type="ECO:0000313" key="8">
    <source>
        <dbReference type="Proteomes" id="UP000478052"/>
    </source>
</evidence>
<feature type="domain" description="PHD-type" evidence="6">
    <location>
        <begin position="1"/>
        <end position="56"/>
    </location>
</feature>
<dbReference type="InterPro" id="IPR013083">
    <property type="entry name" value="Znf_RING/FYVE/PHD"/>
</dbReference>
<reference evidence="7 8" key="1">
    <citation type="submission" date="2019-08" db="EMBL/GenBank/DDBJ databases">
        <title>Whole genome of Aphis craccivora.</title>
        <authorList>
            <person name="Voronova N.V."/>
            <person name="Shulinski R.S."/>
            <person name="Bandarenka Y.V."/>
            <person name="Zhorov D.G."/>
            <person name="Warner D."/>
        </authorList>
    </citation>
    <scope>NUCLEOTIDE SEQUENCE [LARGE SCALE GENOMIC DNA]</scope>
    <source>
        <strain evidence="7">180601</strain>
        <tissue evidence="7">Whole Body</tissue>
    </source>
</reference>
<keyword evidence="2 4" id="KW-0863">Zinc-finger</keyword>
<dbReference type="PROSITE" id="PS50016">
    <property type="entry name" value="ZF_PHD_2"/>
    <property type="match status" value="1"/>
</dbReference>
<keyword evidence="8" id="KW-1185">Reference proteome</keyword>
<proteinExistence type="predicted"/>
<keyword evidence="1" id="KW-0479">Metal-binding</keyword>
<dbReference type="InterPro" id="IPR019786">
    <property type="entry name" value="Zinc_finger_PHD-type_CS"/>
</dbReference>
<keyword evidence="3" id="KW-0862">Zinc</keyword>
<dbReference type="Proteomes" id="UP000478052">
    <property type="component" value="Unassembled WGS sequence"/>
</dbReference>
<dbReference type="SUPFAM" id="SSF57903">
    <property type="entry name" value="FYVE/PHD zinc finger"/>
    <property type="match status" value="1"/>
</dbReference>
<dbReference type="Gene3D" id="3.30.40.10">
    <property type="entry name" value="Zinc/RING finger domain, C3HC4 (zinc finger)"/>
    <property type="match status" value="1"/>
</dbReference>
<dbReference type="InterPro" id="IPR057251">
    <property type="entry name" value="FP_C"/>
</dbReference>
<dbReference type="InterPro" id="IPR011011">
    <property type="entry name" value="Znf_FYVE_PHD"/>
</dbReference>
<evidence type="ECO:0000256" key="2">
    <source>
        <dbReference type="ARBA" id="ARBA00022771"/>
    </source>
</evidence>
<dbReference type="OrthoDB" id="6609678at2759"/>
<evidence type="ECO:0000259" key="6">
    <source>
        <dbReference type="PROSITE" id="PS50016"/>
    </source>
</evidence>
<organism evidence="7 8">
    <name type="scientific">Aphis craccivora</name>
    <name type="common">Cowpea aphid</name>
    <dbReference type="NCBI Taxonomy" id="307492"/>
    <lineage>
        <taxon>Eukaryota</taxon>
        <taxon>Metazoa</taxon>
        <taxon>Ecdysozoa</taxon>
        <taxon>Arthropoda</taxon>
        <taxon>Hexapoda</taxon>
        <taxon>Insecta</taxon>
        <taxon>Pterygota</taxon>
        <taxon>Neoptera</taxon>
        <taxon>Paraneoptera</taxon>
        <taxon>Hemiptera</taxon>
        <taxon>Sternorrhyncha</taxon>
        <taxon>Aphidomorpha</taxon>
        <taxon>Aphidoidea</taxon>
        <taxon>Aphididae</taxon>
        <taxon>Aphidini</taxon>
        <taxon>Aphis</taxon>
        <taxon>Aphis</taxon>
    </lineage>
</organism>
<dbReference type="AlphaFoldDB" id="A0A6G0VYQ8"/>
<dbReference type="EMBL" id="VUJU01011188">
    <property type="protein sequence ID" value="KAF0711660.1"/>
    <property type="molecule type" value="Genomic_DNA"/>
</dbReference>
<evidence type="ECO:0000256" key="4">
    <source>
        <dbReference type="PROSITE-ProRule" id="PRU00146"/>
    </source>
</evidence>
<dbReference type="PROSITE" id="PS01359">
    <property type="entry name" value="ZF_PHD_1"/>
    <property type="match status" value="1"/>
</dbReference>
<dbReference type="Pfam" id="PF25298">
    <property type="entry name" value="Baculo_FP_2nd"/>
    <property type="match status" value="1"/>
</dbReference>
<feature type="coiled-coil region" evidence="5">
    <location>
        <begin position="105"/>
        <end position="139"/>
    </location>
</feature>
<gene>
    <name evidence="7" type="ORF">FWK35_00033410</name>
</gene>
<evidence type="ECO:0000313" key="7">
    <source>
        <dbReference type="EMBL" id="KAF0711660.1"/>
    </source>
</evidence>
<dbReference type="InterPro" id="IPR019787">
    <property type="entry name" value="Znf_PHD-finger"/>
</dbReference>